<keyword evidence="4" id="KW-1185">Reference proteome</keyword>
<sequence length="66" mass="7497">MDSFSPNMKVYNVGANTFDNAKVKFFSERQNISIPEFVAMIVILVSTIVGCASCFYKMYKQTIKTE</sequence>
<feature type="transmembrane region" description="Helical" evidence="1">
    <location>
        <begin position="37"/>
        <end position="56"/>
    </location>
</feature>
<keyword evidence="1" id="KW-0472">Membrane</keyword>
<protein>
    <submittedName>
        <fullName evidence="3">Uncharacterized protein</fullName>
    </submittedName>
</protein>
<dbReference type="Proteomes" id="UP000187283">
    <property type="component" value="Unassembled WGS sequence"/>
</dbReference>
<evidence type="ECO:0000256" key="1">
    <source>
        <dbReference type="SAM" id="Phobius"/>
    </source>
</evidence>
<comment type="caution">
    <text evidence="3">The sequence shown here is derived from an EMBL/GenBank/DDBJ whole genome shotgun (WGS) entry which is preliminary data.</text>
</comment>
<evidence type="ECO:0000313" key="4">
    <source>
        <dbReference type="Proteomes" id="UP000187283"/>
    </source>
</evidence>
<dbReference type="EMBL" id="LSSN01006000">
    <property type="protein sequence ID" value="OMJ07662.1"/>
    <property type="molecule type" value="Genomic_DNA"/>
</dbReference>
<dbReference type="AlphaFoldDB" id="A0A1R1XPP2"/>
<evidence type="ECO:0000313" key="2">
    <source>
        <dbReference type="EMBL" id="OMJ07662.1"/>
    </source>
</evidence>
<keyword evidence="1" id="KW-0812">Transmembrane</keyword>
<name>A0A1R1XPP2_9FUNG</name>
<evidence type="ECO:0000313" key="3">
    <source>
        <dbReference type="EMBL" id="OMJ16607.1"/>
    </source>
</evidence>
<accession>A0A1R1XPP2</accession>
<keyword evidence="1" id="KW-1133">Transmembrane helix</keyword>
<proteinExistence type="predicted"/>
<organism evidence="3 4">
    <name type="scientific">Smittium culicis</name>
    <dbReference type="NCBI Taxonomy" id="133412"/>
    <lineage>
        <taxon>Eukaryota</taxon>
        <taxon>Fungi</taxon>
        <taxon>Fungi incertae sedis</taxon>
        <taxon>Zoopagomycota</taxon>
        <taxon>Kickxellomycotina</taxon>
        <taxon>Harpellomycetes</taxon>
        <taxon>Harpellales</taxon>
        <taxon>Legeriomycetaceae</taxon>
        <taxon>Smittium</taxon>
    </lineage>
</organism>
<gene>
    <name evidence="2" type="ORF">AYI70_g12039</name>
    <name evidence="3" type="ORF">AYI70_g6490</name>
</gene>
<dbReference type="EMBL" id="LSSN01002287">
    <property type="protein sequence ID" value="OMJ16607.1"/>
    <property type="molecule type" value="Genomic_DNA"/>
</dbReference>
<reference evidence="3 4" key="1">
    <citation type="submission" date="2017-01" db="EMBL/GenBank/DDBJ databases">
        <authorList>
            <person name="Mah S.A."/>
            <person name="Swanson W.J."/>
            <person name="Moy G.W."/>
            <person name="Vacquier V.D."/>
        </authorList>
    </citation>
    <scope>NUCLEOTIDE SEQUENCE [LARGE SCALE GENOMIC DNA]</scope>
    <source>
        <strain evidence="3 4">GSMNP</strain>
    </source>
</reference>